<dbReference type="KEGG" id="vg:26635337"/>
<name>A0A076YPF2_9CAUD</name>
<accession>A0A076YPF2</accession>
<dbReference type="EMBL" id="KM101118">
    <property type="protein sequence ID" value="AIK68912.1"/>
    <property type="molecule type" value="Genomic_DNA"/>
</dbReference>
<reference evidence="1 2" key="1">
    <citation type="submission" date="2014-06" db="EMBL/GenBank/DDBJ databases">
        <authorList>
            <person name="Delgado B.M."/>
            <person name="Feathers C.T."/>
            <person name="Feeney M.S."/>
            <person name="Feuer K.L."/>
            <person name="Florin D.T."/>
            <person name="Gordon M.B."/>
            <person name="Gorman S.E."/>
            <person name="Grajales M."/>
            <person name="Heckman E.L."/>
            <person name="Juarez M.C."/>
            <person name="Kenna M.A."/>
            <person name="Mageeney C.M."/>
            <person name="Marzillier J.Y."/>
            <person name="Miller B.D."/>
            <person name="Schlegel J.L."/>
            <person name="So C.Y."/>
            <person name="Sternberg R.A."/>
            <person name="Ware V.C."/>
            <person name="Anders K.R."/>
            <person name="Braun M.A."/>
            <person name="Delesalle V.A."/>
            <person name="Hughes L.E."/>
            <person name="Bradley K.W."/>
            <person name="Barker L.P."/>
            <person name="Asai D.J."/>
            <person name="Bowman C.A."/>
            <person name="Russell D.A."/>
            <person name="Pope W.H."/>
            <person name="Jacobs-Sera D."/>
            <person name="Hendrix R.W."/>
            <person name="Hatfull G.F."/>
        </authorList>
    </citation>
    <scope>NUCLEOTIDE SEQUENCE [LARGE SCALE GENOMIC DNA]</scope>
</reference>
<dbReference type="InterPro" id="IPR035344">
    <property type="entry name" value="Gp52"/>
</dbReference>
<dbReference type="Pfam" id="PF17468">
    <property type="entry name" value="GP52"/>
    <property type="match status" value="1"/>
</dbReference>
<dbReference type="OrthoDB" id="24282at10239"/>
<gene>
    <name evidence="1" type="ORF">PBI_SWIRLEY_47</name>
</gene>
<evidence type="ECO:0000313" key="2">
    <source>
        <dbReference type="Proteomes" id="UP000204370"/>
    </source>
</evidence>
<dbReference type="Proteomes" id="UP000204370">
    <property type="component" value="Segment"/>
</dbReference>
<evidence type="ECO:0000313" key="1">
    <source>
        <dbReference type="EMBL" id="AIK68912.1"/>
    </source>
</evidence>
<proteinExistence type="predicted"/>
<sequence length="56" mass="6291">MLSILDATFNGMGGSEMYRSQLVPEAFPKQKPMMFQNWPQEDLEMYVGGKYAKGAA</sequence>
<protein>
    <submittedName>
        <fullName evidence="1">Uncharacterized protein</fullName>
    </submittedName>
</protein>
<keyword evidence="2" id="KW-1185">Reference proteome</keyword>
<dbReference type="RefSeq" id="YP_009208932.1">
    <property type="nucleotide sequence ID" value="NC_028912.1"/>
</dbReference>
<dbReference type="GeneID" id="26635337"/>
<organism evidence="1 2">
    <name type="scientific">Mycobacterium phage Swirley</name>
    <dbReference type="NCBI Taxonomy" id="1527534"/>
    <lineage>
        <taxon>Viruses</taxon>
        <taxon>Duplodnaviria</taxon>
        <taxon>Heunggongvirae</taxon>
        <taxon>Uroviricota</taxon>
        <taxon>Caudoviricetes</taxon>
        <taxon>Benedictvirus</taxon>
        <taxon>Benedictvirus swirley</taxon>
    </lineage>
</organism>